<feature type="transmembrane region" description="Helical" evidence="2">
    <location>
        <begin position="198"/>
        <end position="217"/>
    </location>
</feature>
<keyword evidence="2" id="KW-0472">Membrane</keyword>
<dbReference type="EMBL" id="HBIJ01014412">
    <property type="protein sequence ID" value="CAE0368902.1"/>
    <property type="molecule type" value="Transcribed_RNA"/>
</dbReference>
<name>A0A7S3NNI7_9STRA</name>
<evidence type="ECO:0000313" key="3">
    <source>
        <dbReference type="EMBL" id="CAE0368902.1"/>
    </source>
</evidence>
<evidence type="ECO:0008006" key="4">
    <source>
        <dbReference type="Google" id="ProtNLM"/>
    </source>
</evidence>
<evidence type="ECO:0000256" key="1">
    <source>
        <dbReference type="SAM" id="MobiDB-lite"/>
    </source>
</evidence>
<keyword evidence="2" id="KW-1133">Transmembrane helix</keyword>
<feature type="transmembrane region" description="Helical" evidence="2">
    <location>
        <begin position="164"/>
        <end position="186"/>
    </location>
</feature>
<feature type="compositionally biased region" description="Basic and acidic residues" evidence="1">
    <location>
        <begin position="15"/>
        <end position="24"/>
    </location>
</feature>
<accession>A0A7S3NNI7</accession>
<feature type="region of interest" description="Disordered" evidence="1">
    <location>
        <begin position="1"/>
        <end position="24"/>
    </location>
</feature>
<organism evidence="3">
    <name type="scientific">Aureoumbra lagunensis</name>
    <dbReference type="NCBI Taxonomy" id="44058"/>
    <lineage>
        <taxon>Eukaryota</taxon>
        <taxon>Sar</taxon>
        <taxon>Stramenopiles</taxon>
        <taxon>Ochrophyta</taxon>
        <taxon>Pelagophyceae</taxon>
        <taxon>Pelagomonadales</taxon>
        <taxon>Aureoumbra</taxon>
    </lineage>
</organism>
<feature type="compositionally biased region" description="Polar residues" evidence="1">
    <location>
        <begin position="1"/>
        <end position="14"/>
    </location>
</feature>
<evidence type="ECO:0000256" key="2">
    <source>
        <dbReference type="SAM" id="Phobius"/>
    </source>
</evidence>
<dbReference type="AlphaFoldDB" id="A0A7S3NNI7"/>
<gene>
    <name evidence="3" type="ORF">ALAG00032_LOCUS9665</name>
</gene>
<feature type="transmembrane region" description="Helical" evidence="2">
    <location>
        <begin position="84"/>
        <end position="101"/>
    </location>
</feature>
<proteinExistence type="predicted"/>
<feature type="region of interest" description="Disordered" evidence="1">
    <location>
        <begin position="296"/>
        <end position="315"/>
    </location>
</feature>
<feature type="transmembrane region" description="Helical" evidence="2">
    <location>
        <begin position="113"/>
        <end position="131"/>
    </location>
</feature>
<reference evidence="3" key="1">
    <citation type="submission" date="2021-01" db="EMBL/GenBank/DDBJ databases">
        <authorList>
            <person name="Corre E."/>
            <person name="Pelletier E."/>
            <person name="Niang G."/>
            <person name="Scheremetjew M."/>
            <person name="Finn R."/>
            <person name="Kale V."/>
            <person name="Holt S."/>
            <person name="Cochrane G."/>
            <person name="Meng A."/>
            <person name="Brown T."/>
            <person name="Cohen L."/>
        </authorList>
    </citation>
    <scope>NUCLEOTIDE SEQUENCE</scope>
    <source>
        <strain evidence="3">CCMP1510</strain>
    </source>
</reference>
<keyword evidence="2" id="KW-0812">Transmembrane</keyword>
<protein>
    <recommendedName>
        <fullName evidence="4">Transmembrane protein</fullName>
    </recommendedName>
</protein>
<sequence>MSNTEVDGLLSSSESRLDTAEKSKEEELKQERAVREGFLRRRVVWFGGKNDYQRDLLFFLENEHTLLSLCRSHAYHQFDRESRITYIACVLCLNFFFAAYLERRSEIYGRYDYVRWLLLTSCILVAYDYALRILATSPCIQQGGSLGSLCYFCRNTCLDVGKHGLALLLIISAGFALAGLLLGVGLRITPKDFFSTFIIMRSIAYITEIIPRSFTFYRLRERQRKYWDPTSFPPPTGDAYPFGRKYPSPEYLLSRRHHVDSLADSVAIDIKASERNRKSRELRAQERQQRADRLFGNATNHSSKSAIGKDIGSNKPLPFATDSGLELLKGEDKSPPALVHQENDALLFFDDENNDDIESYMYKGRIKNSSSPPNPRR</sequence>